<gene>
    <name evidence="1" type="ORF">LSH36_1186g01028</name>
</gene>
<dbReference type="EMBL" id="JAODUP010001186">
    <property type="protein sequence ID" value="KAK2140999.1"/>
    <property type="molecule type" value="Genomic_DNA"/>
</dbReference>
<accession>A0AAD9IUC1</accession>
<name>A0AAD9IUC1_9ANNE</name>
<dbReference type="Proteomes" id="UP001208570">
    <property type="component" value="Unassembled WGS sequence"/>
</dbReference>
<keyword evidence="2" id="KW-1185">Reference proteome</keyword>
<organism evidence="1 2">
    <name type="scientific">Paralvinella palmiformis</name>
    <dbReference type="NCBI Taxonomy" id="53620"/>
    <lineage>
        <taxon>Eukaryota</taxon>
        <taxon>Metazoa</taxon>
        <taxon>Spiralia</taxon>
        <taxon>Lophotrochozoa</taxon>
        <taxon>Annelida</taxon>
        <taxon>Polychaeta</taxon>
        <taxon>Sedentaria</taxon>
        <taxon>Canalipalpata</taxon>
        <taxon>Terebellida</taxon>
        <taxon>Terebelliformia</taxon>
        <taxon>Alvinellidae</taxon>
        <taxon>Paralvinella</taxon>
    </lineage>
</organism>
<dbReference type="PANTHER" id="PTHR33332">
    <property type="entry name" value="REVERSE TRANSCRIPTASE DOMAIN-CONTAINING PROTEIN"/>
    <property type="match status" value="1"/>
</dbReference>
<sequence length="609" mass="69195">MVDTALDTGFLCFGTWIGFWAPIGQNTFETSLTLPVVNVSPSNFTVIRENKPPDRMLEYLRYLPKCNVLLQGYFLSHKYFANVKHDVRKEFTFSRRIQQEVREYYKNISPIQWKKKRFERVGIHSAYSSGHSTETAPLKVHHDIAEALDRKCMASLVLFDLSPAFDIIDHKILLTRHEHSFVVTGSALSWIKSYLSDISQCVAIGMTTSEYDTQVYMAIMPKTTWSDVANKLEACLADISTWMSANMFKLNEEKTELIIFNPKHQFGINEELRLQLDNNTVSVASSEKNVLVYFDTSLTMERQENAISKACYYPIRNIGHIKRYITLDPCKTLAHAMITFRLDYGNALLYGIPSTLMARLQKVQNYSSSSHGRHSLGYGFLHLARLQGPEKPGHFSLAGDRGSTSLPQTGSPSELTEILSFFFINKIQNIRQTDQMHGIDQDFDTSSWSLDPVPTWLLKLCVENGLHEELQSAYRRFHSTQTAFLKVQSDILESLDNGFVTVLVKLDLSAAFDTLDHGILLSRFENVFGISGVALKWIASYLTDRFQVVVIDSEHSKPVLLKYGVPKGSVLGPKKYTMYAKHLVGMDILTIFIQMTHSYTSNSSRSKTM</sequence>
<evidence type="ECO:0000313" key="1">
    <source>
        <dbReference type="EMBL" id="KAK2140999.1"/>
    </source>
</evidence>
<protein>
    <recommendedName>
        <fullName evidence="3">Reverse transcriptase domain-containing protein</fullName>
    </recommendedName>
</protein>
<reference evidence="1" key="1">
    <citation type="journal article" date="2023" name="Mol. Biol. Evol.">
        <title>Third-Generation Sequencing Reveals the Adaptive Role of the Epigenome in Three Deep-Sea Polychaetes.</title>
        <authorList>
            <person name="Perez M."/>
            <person name="Aroh O."/>
            <person name="Sun Y."/>
            <person name="Lan Y."/>
            <person name="Juniper S.K."/>
            <person name="Young C.R."/>
            <person name="Angers B."/>
            <person name="Qian P.Y."/>
        </authorList>
    </citation>
    <scope>NUCLEOTIDE SEQUENCE</scope>
    <source>
        <strain evidence="1">P08H-3</strain>
    </source>
</reference>
<evidence type="ECO:0008006" key="3">
    <source>
        <dbReference type="Google" id="ProtNLM"/>
    </source>
</evidence>
<comment type="caution">
    <text evidence="1">The sequence shown here is derived from an EMBL/GenBank/DDBJ whole genome shotgun (WGS) entry which is preliminary data.</text>
</comment>
<dbReference type="AlphaFoldDB" id="A0AAD9IUC1"/>
<proteinExistence type="predicted"/>
<evidence type="ECO:0000313" key="2">
    <source>
        <dbReference type="Proteomes" id="UP001208570"/>
    </source>
</evidence>